<protein>
    <submittedName>
        <fullName evidence="1">Uncharacterized protein</fullName>
    </submittedName>
</protein>
<proteinExistence type="predicted"/>
<accession>A0AB39YL62</accession>
<reference evidence="1" key="1">
    <citation type="submission" date="2024-07" db="EMBL/GenBank/DDBJ databases">
        <authorList>
            <person name="Li J."/>
            <person name="Wei H."/>
            <person name="Ma J."/>
        </authorList>
    </citation>
    <scope>NUCLEOTIDE SEQUENCE</scope>
    <source>
        <strain evidence="1">AMU7</strain>
    </source>
</reference>
<dbReference type="RefSeq" id="WP_369745189.1">
    <property type="nucleotide sequence ID" value="NZ_CP165735.1"/>
</dbReference>
<dbReference type="EMBL" id="CP165735">
    <property type="protein sequence ID" value="XDV70850.1"/>
    <property type="molecule type" value="Genomic_DNA"/>
</dbReference>
<sequence>MEQRFVRYQSSTPDAKGRHLGIFALANRLAKEGSLSTEDWGGWRSTNEFYDAAYVTPEASIYAAPGAQAWFKVSATHLLEKTDFYIDLLRRHDVPCRVFYSTDPGIVIYEDDVQVVVVPYEVDSESKGRDSGEEERKP</sequence>
<organism evidence="1">
    <name type="scientific">Paenarthrobacter sp. AMU7</name>
    <dbReference type="NCBI Taxonomy" id="3162492"/>
    <lineage>
        <taxon>Bacteria</taxon>
        <taxon>Bacillati</taxon>
        <taxon>Actinomycetota</taxon>
        <taxon>Actinomycetes</taxon>
        <taxon>Micrococcales</taxon>
        <taxon>Micrococcaceae</taxon>
        <taxon>Paenarthrobacter</taxon>
    </lineage>
</organism>
<name>A0AB39YL62_9MICC</name>
<evidence type="ECO:0000313" key="1">
    <source>
        <dbReference type="EMBL" id="XDV70850.1"/>
    </source>
</evidence>
<dbReference type="AlphaFoldDB" id="A0AB39YL62"/>
<gene>
    <name evidence="1" type="ORF">ABQM86_18070</name>
</gene>